<organism evidence="1 2">
    <name type="scientific">Chitinivorax tropicus</name>
    <dbReference type="NCBI Taxonomy" id="714531"/>
    <lineage>
        <taxon>Bacteria</taxon>
        <taxon>Pseudomonadati</taxon>
        <taxon>Pseudomonadota</taxon>
        <taxon>Betaproteobacteria</taxon>
        <taxon>Chitinivorax</taxon>
    </lineage>
</organism>
<dbReference type="AlphaFoldDB" id="A0A840MJ38"/>
<sequence>MRHLSAILLVLIGTWSAAVLAEVPPLSRLVIDTRGIDARFGKIELSDFSRPVTHLTADSLEALSRFRFSFPGAQQGAVRLEAQLETSLTVTHPTDSLTLADWKHHQTPWQVLEAVDAQHFGGPRFTDDDESQFPKVNNKDIMQALAKLSGVTDSLRRQAENCTTALTFPCAVSANLVRVRVSIKQGEHWQPLHEIRFNLPPP</sequence>
<dbReference type="RefSeq" id="WP_184035488.1">
    <property type="nucleotide sequence ID" value="NZ_JACHHY010000004.1"/>
</dbReference>
<protein>
    <recommendedName>
        <fullName evidence="3">DUF4390 domain-containing protein</fullName>
    </recommendedName>
</protein>
<reference evidence="1 2" key="1">
    <citation type="submission" date="2020-08" db="EMBL/GenBank/DDBJ databases">
        <title>Genomic Encyclopedia of Type Strains, Phase IV (KMG-IV): sequencing the most valuable type-strain genomes for metagenomic binning, comparative biology and taxonomic classification.</title>
        <authorList>
            <person name="Goeker M."/>
        </authorList>
    </citation>
    <scope>NUCLEOTIDE SEQUENCE [LARGE SCALE GENOMIC DNA]</scope>
    <source>
        <strain evidence="1 2">DSM 27165</strain>
    </source>
</reference>
<gene>
    <name evidence="1" type="ORF">HNQ59_000794</name>
</gene>
<name>A0A840MJ38_9PROT</name>
<dbReference type="EMBL" id="JACHHY010000004">
    <property type="protein sequence ID" value="MBB5017525.1"/>
    <property type="molecule type" value="Genomic_DNA"/>
</dbReference>
<evidence type="ECO:0000313" key="2">
    <source>
        <dbReference type="Proteomes" id="UP000575898"/>
    </source>
</evidence>
<keyword evidence="2" id="KW-1185">Reference proteome</keyword>
<accession>A0A840MJ38</accession>
<evidence type="ECO:0008006" key="3">
    <source>
        <dbReference type="Google" id="ProtNLM"/>
    </source>
</evidence>
<proteinExistence type="predicted"/>
<evidence type="ECO:0000313" key="1">
    <source>
        <dbReference type="EMBL" id="MBB5017525.1"/>
    </source>
</evidence>
<comment type="caution">
    <text evidence="1">The sequence shown here is derived from an EMBL/GenBank/DDBJ whole genome shotgun (WGS) entry which is preliminary data.</text>
</comment>
<dbReference type="Proteomes" id="UP000575898">
    <property type="component" value="Unassembled WGS sequence"/>
</dbReference>